<dbReference type="Gene3D" id="3.30.200.20">
    <property type="entry name" value="Phosphorylase Kinase, domain 1"/>
    <property type="match status" value="1"/>
</dbReference>
<feature type="binding site" evidence="6">
    <location>
        <position position="331"/>
    </location>
    <ligand>
        <name>ATP</name>
        <dbReference type="ChEBI" id="CHEBI:30616"/>
    </ligand>
</feature>
<dbReference type="CDD" id="cd00200">
    <property type="entry name" value="WD40"/>
    <property type="match status" value="3"/>
</dbReference>
<dbReference type="PANTHER" id="PTHR19848">
    <property type="entry name" value="WD40 REPEAT PROTEIN"/>
    <property type="match status" value="1"/>
</dbReference>
<feature type="repeat" description="WD" evidence="5">
    <location>
        <begin position="1189"/>
        <end position="1230"/>
    </location>
</feature>
<dbReference type="PROSITE" id="PS00678">
    <property type="entry name" value="WD_REPEATS_1"/>
    <property type="match status" value="10"/>
</dbReference>
<evidence type="ECO:0000313" key="10">
    <source>
        <dbReference type="EMBL" id="HGT37880.1"/>
    </source>
</evidence>
<feature type="coiled-coil region" evidence="7">
    <location>
        <begin position="704"/>
        <end position="815"/>
    </location>
</feature>
<evidence type="ECO:0000259" key="9">
    <source>
        <dbReference type="PROSITE" id="PS50011"/>
    </source>
</evidence>
<dbReference type="InterPro" id="IPR015943">
    <property type="entry name" value="WD40/YVTN_repeat-like_dom_sf"/>
</dbReference>
<dbReference type="PROSITE" id="PS50294">
    <property type="entry name" value="WD_REPEATS_REGION"/>
    <property type="match status" value="16"/>
</dbReference>
<feature type="region of interest" description="Disordered" evidence="8">
    <location>
        <begin position="34"/>
        <end position="68"/>
    </location>
</feature>
<dbReference type="PROSITE" id="PS00107">
    <property type="entry name" value="PROTEIN_KINASE_ATP"/>
    <property type="match status" value="1"/>
</dbReference>
<feature type="repeat" description="WD" evidence="5">
    <location>
        <begin position="957"/>
        <end position="998"/>
    </location>
</feature>
<dbReference type="InterPro" id="IPR036322">
    <property type="entry name" value="WD40_repeat_dom_sf"/>
</dbReference>
<dbReference type="SUPFAM" id="SSF50978">
    <property type="entry name" value="WD40 repeat-like"/>
    <property type="match status" value="2"/>
</dbReference>
<feature type="repeat" description="WD" evidence="5">
    <location>
        <begin position="1357"/>
        <end position="1398"/>
    </location>
</feature>
<keyword evidence="2" id="KW-0677">Repeat</keyword>
<dbReference type="SUPFAM" id="SSF50998">
    <property type="entry name" value="Quinoprotein alcohol dehydrogenase-like"/>
    <property type="match status" value="1"/>
</dbReference>
<protein>
    <submittedName>
        <fullName evidence="10">Serine/threonine protein kinase</fullName>
    </submittedName>
</protein>
<dbReference type="InterPro" id="IPR017441">
    <property type="entry name" value="Protein_kinase_ATP_BS"/>
</dbReference>
<keyword evidence="10" id="KW-0418">Kinase</keyword>
<keyword evidence="4 6" id="KW-0067">ATP-binding</keyword>
<dbReference type="Gene3D" id="2.130.10.10">
    <property type="entry name" value="YVTN repeat-like/Quinoprotein amine dehydrogenase"/>
    <property type="match status" value="8"/>
</dbReference>
<dbReference type="SMART" id="SM00320">
    <property type="entry name" value="WD40"/>
    <property type="match status" value="21"/>
</dbReference>
<dbReference type="InterPro" id="IPR000719">
    <property type="entry name" value="Prot_kinase_dom"/>
</dbReference>
<dbReference type="InterPro" id="IPR001680">
    <property type="entry name" value="WD40_rpt"/>
</dbReference>
<dbReference type="InterPro" id="IPR011047">
    <property type="entry name" value="Quinoprotein_ADH-like_sf"/>
</dbReference>
<evidence type="ECO:0000256" key="4">
    <source>
        <dbReference type="ARBA" id="ARBA00022840"/>
    </source>
</evidence>
<keyword evidence="1 5" id="KW-0853">WD repeat</keyword>
<name>A0A7C4QLF4_9PLAN</name>
<proteinExistence type="predicted"/>
<feature type="repeat" description="WD" evidence="5">
    <location>
        <begin position="1579"/>
        <end position="1613"/>
    </location>
</feature>
<dbReference type="InterPro" id="IPR011009">
    <property type="entry name" value="Kinase-like_dom_sf"/>
</dbReference>
<dbReference type="Pfam" id="PF00069">
    <property type="entry name" value="Pkinase"/>
    <property type="match status" value="1"/>
</dbReference>
<feature type="repeat" description="WD" evidence="5">
    <location>
        <begin position="1232"/>
        <end position="1273"/>
    </location>
</feature>
<dbReference type="Gene3D" id="1.10.510.10">
    <property type="entry name" value="Transferase(Phosphotransferase) domain 1"/>
    <property type="match status" value="1"/>
</dbReference>
<dbReference type="PRINTS" id="PR00320">
    <property type="entry name" value="GPROTEINBRPT"/>
</dbReference>
<keyword evidence="10" id="KW-0808">Transferase</keyword>
<feature type="repeat" description="WD" evidence="5">
    <location>
        <begin position="1400"/>
        <end position="1441"/>
    </location>
</feature>
<evidence type="ECO:0000256" key="5">
    <source>
        <dbReference type="PROSITE-ProRule" id="PRU00221"/>
    </source>
</evidence>
<keyword evidence="7" id="KW-0175">Coiled coil</keyword>
<dbReference type="PROSITE" id="PS00108">
    <property type="entry name" value="PROTEIN_KINASE_ST"/>
    <property type="match status" value="1"/>
</dbReference>
<feature type="repeat" description="WD" evidence="5">
    <location>
        <begin position="1543"/>
        <end position="1577"/>
    </location>
</feature>
<feature type="repeat" description="WD" evidence="5">
    <location>
        <begin position="1100"/>
        <end position="1141"/>
    </location>
</feature>
<gene>
    <name evidence="10" type="ORF">ENS64_01215</name>
</gene>
<feature type="region of interest" description="Disordered" evidence="8">
    <location>
        <begin position="244"/>
        <end position="273"/>
    </location>
</feature>
<dbReference type="CDD" id="cd14014">
    <property type="entry name" value="STKc_PknB_like"/>
    <property type="match status" value="1"/>
</dbReference>
<evidence type="ECO:0000256" key="7">
    <source>
        <dbReference type="SAM" id="Coils"/>
    </source>
</evidence>
<feature type="repeat" description="WD" evidence="5">
    <location>
        <begin position="999"/>
        <end position="1040"/>
    </location>
</feature>
<dbReference type="SUPFAM" id="SSF56112">
    <property type="entry name" value="Protein kinase-like (PK-like)"/>
    <property type="match status" value="1"/>
</dbReference>
<dbReference type="Pfam" id="PF00400">
    <property type="entry name" value="WD40"/>
    <property type="match status" value="19"/>
</dbReference>
<keyword evidence="10" id="KW-0723">Serine/threonine-protein kinase</keyword>
<evidence type="ECO:0000256" key="2">
    <source>
        <dbReference type="ARBA" id="ARBA00022737"/>
    </source>
</evidence>
<dbReference type="GO" id="GO:0005524">
    <property type="term" value="F:ATP binding"/>
    <property type="evidence" value="ECO:0007669"/>
    <property type="project" value="UniProtKB-UniRule"/>
</dbReference>
<reference evidence="10" key="1">
    <citation type="journal article" date="2020" name="mSystems">
        <title>Genome- and Community-Level Interaction Insights into Carbon Utilization and Element Cycling Functions of Hydrothermarchaeota in Hydrothermal Sediment.</title>
        <authorList>
            <person name="Zhou Z."/>
            <person name="Liu Y."/>
            <person name="Xu W."/>
            <person name="Pan J."/>
            <person name="Luo Z.H."/>
            <person name="Li M."/>
        </authorList>
    </citation>
    <scope>NUCLEOTIDE SEQUENCE [LARGE SCALE GENOMIC DNA]</scope>
    <source>
        <strain evidence="10">SpSt-508</strain>
    </source>
</reference>
<dbReference type="PANTHER" id="PTHR19848:SF8">
    <property type="entry name" value="F-BOX AND WD REPEAT DOMAIN CONTAINING 7"/>
    <property type="match status" value="1"/>
</dbReference>
<feature type="repeat" description="WD" evidence="5">
    <location>
        <begin position="878"/>
        <end position="912"/>
    </location>
</feature>
<feature type="repeat" description="WD" evidence="5">
    <location>
        <begin position="1315"/>
        <end position="1356"/>
    </location>
</feature>
<evidence type="ECO:0000256" key="8">
    <source>
        <dbReference type="SAM" id="MobiDB-lite"/>
    </source>
</evidence>
<feature type="repeat" description="WD" evidence="5">
    <location>
        <begin position="1755"/>
        <end position="1786"/>
    </location>
</feature>
<dbReference type="PROSITE" id="PS50082">
    <property type="entry name" value="WD_REPEATS_2"/>
    <property type="match status" value="18"/>
</dbReference>
<sequence>MLKCPHCGARVKGPDLLTGICSACQQRLSTSIDSLSMDDREREGTAASDASASAPEGSSLASDVPESQEAPLRTLLSDNFGGGFDVVQPSPAPAANVLRDRDTGDIEAARAGSGSVAGDDAQGTLASADLPSASVSEAASGDDRADRTLVTEVPPLIDAEAALKTVNMDADSAADAEAGMKTIGMDGVAAMEQGDRTIVTDGDASLVAADRTIVGESLMQGEGGEDKTFVSDDVPEDLIRTVQSEWGDAGDESRPQATLKGRERGKPRSTTGSLVIKTKTLREAKLGPASDALPNPQFDAEYELIRVLGEGGMGVVFDARQTSIDRNVAVKMIKGSAAENEKQKAKFLAEAVVTGDLDHPNIVPIYDVGADEKGALFYSMKKVVGTPWDKVIRKKSLTENLEILMKVADAVAFAHARGVIHRDLKPENTMLGEFGEVLVMDWGLAQPSHSFRKASSITETSSMGGTPAYMAPEMATGPLEKISFRSDVYLLGAILYEIVTGTPPHQGKNAMKCLMAAARNEIVPTEKTGELVDIALKAMATDPKDRYPDVRSFQQAIREYLSHTESITLAERAEEDFAEAVKSDDYQQYSRALFGFQEAYELWQGNKRALAGIGRVQQAYADSALRKGDFDLGLSLLDAANPDHQPLRQRLLAEKQEREARKSRIAALKRMGMGLAAAFVVVVTGAAIWINHERSLAIQARDEAVIAQRQAVAAQKEEAKAKEEAVAARDQAVAAARQEALARAEEQKAKEAAIAAEKVAVAEREKAELARQQAELARQQAELAREEEEKAKEQAVAARDQAIEARRQAEIAKQKEEYEAYIAQIGLAAAKIDENAFDTARELLLRCKPELRHWEWGRLMHLCSQSSRTFKAEPPAPLDALAISPDGNWFATGGWDGAARIWNRETGEVRHVLQHGGLYVHSVAFSPDSRLLATGGDDPQGYVQVWDVATGRRLRTITGHEDGVLSVVFSRDGQRLLSASYDKTARLWSLADGREIKAFRGHTWWVWQAVFSPAEDRLVTVSQDGTAIVWDVDSDRPSPPFTGHRGPVYCAAFSRDGKTVVTGGYDHRILAWRPDDLRPYNFRNLEKGTAVVPSVKFRELDGHATSIRSLSFSPDGRLLLSGAHDNTVRLWEFETGSILQTFRGHDSWVRQCVFVPGGRFLLSASHDNTVREWSIAGYEELRSLQGRRLEGHADAILAAAFSPNQQLVVTASRDRTARVWDVQTAEEKIVLEEGHAFLASTAQFFDHGRKLVTAAVDNTARVWDVATGTQLHRFDRTGRAAVAVVSSDERWLLTGGTDKQAQLWDLATGDRVREYPGHASEVTAAAFSPDGIHLVTADAKGRAVLWNGATGERLREFRGHTRRINAVAFLADGAQLITASGDKTVSRWDIATGQELKGAVLRHPDSVLALAVTADGKTAVTSCGDRQVRVWDLEASAVQRTLGPFAGLVYSLAVSADGARLLTAHAEERVARLWDVATGQELTTPRGDGSVGSVVDLRQRGGLLWAAAFAPGGDVLTVGGSDARLWDVKTGRERISFSPHGAVASARFSPDNQWVVTGSWDNSAKIWDVATGRAVLKLEGGHEGFVNSAVFSPDGRYVLTAGDDGAVVLWDVRLTGPDGAPATQIVKTIRAHDDRVRFANFSANGAWVITTSNDKTARLWNAATGERIRTFSGHAWAVLSAEFSRDGKRLITGSEDNTAKVWDVDTGECLLTLAGHTAPVASVAFAPDGFRVLTGSLDQAAKLWDAQTGKEILTLSRHTADVTSVAFSPDGKQVLTGSRDGTAVIWLAIDWRNPLTAALAPEQP</sequence>
<dbReference type="PROSITE" id="PS50011">
    <property type="entry name" value="PROTEIN_KINASE_DOM"/>
    <property type="match status" value="1"/>
</dbReference>
<organism evidence="10">
    <name type="scientific">Schlesneria paludicola</name>
    <dbReference type="NCBI Taxonomy" id="360056"/>
    <lineage>
        <taxon>Bacteria</taxon>
        <taxon>Pseudomonadati</taxon>
        <taxon>Planctomycetota</taxon>
        <taxon>Planctomycetia</taxon>
        <taxon>Planctomycetales</taxon>
        <taxon>Planctomycetaceae</taxon>
        <taxon>Schlesneria</taxon>
    </lineage>
</organism>
<dbReference type="GO" id="GO:0004674">
    <property type="term" value="F:protein serine/threonine kinase activity"/>
    <property type="evidence" value="ECO:0007669"/>
    <property type="project" value="UniProtKB-KW"/>
</dbReference>
<feature type="repeat" description="WD" evidence="5">
    <location>
        <begin position="1286"/>
        <end position="1314"/>
    </location>
</feature>
<feature type="repeat" description="WD" evidence="5">
    <location>
        <begin position="1713"/>
        <end position="1754"/>
    </location>
</feature>
<dbReference type="SMART" id="SM00220">
    <property type="entry name" value="S_TKc"/>
    <property type="match status" value="1"/>
</dbReference>
<dbReference type="EMBL" id="DSVQ01000003">
    <property type="protein sequence ID" value="HGT37880.1"/>
    <property type="molecule type" value="Genomic_DNA"/>
</dbReference>
<keyword evidence="3 6" id="KW-0547">Nucleotide-binding</keyword>
<feature type="repeat" description="WD" evidence="5">
    <location>
        <begin position="1671"/>
        <end position="1712"/>
    </location>
</feature>
<comment type="caution">
    <text evidence="10">The sequence shown here is derived from an EMBL/GenBank/DDBJ whole genome shotgun (WGS) entry which is preliminary data.</text>
</comment>
<feature type="repeat" description="WD" evidence="5">
    <location>
        <begin position="1142"/>
        <end position="1183"/>
    </location>
</feature>
<feature type="domain" description="Protein kinase" evidence="9">
    <location>
        <begin position="302"/>
        <end position="561"/>
    </location>
</feature>
<dbReference type="InterPro" id="IPR020472">
    <property type="entry name" value="WD40_PAC1"/>
</dbReference>
<feature type="region of interest" description="Disordered" evidence="8">
    <location>
        <begin position="111"/>
        <end position="146"/>
    </location>
</feature>
<evidence type="ECO:0000256" key="6">
    <source>
        <dbReference type="PROSITE-ProRule" id="PRU10141"/>
    </source>
</evidence>
<evidence type="ECO:0000256" key="3">
    <source>
        <dbReference type="ARBA" id="ARBA00022741"/>
    </source>
</evidence>
<dbReference type="InterPro" id="IPR019775">
    <property type="entry name" value="WD40_repeat_CS"/>
</dbReference>
<feature type="repeat" description="WD" evidence="5">
    <location>
        <begin position="1629"/>
        <end position="1670"/>
    </location>
</feature>
<evidence type="ECO:0000256" key="1">
    <source>
        <dbReference type="ARBA" id="ARBA00022574"/>
    </source>
</evidence>
<accession>A0A7C4QLF4</accession>
<feature type="repeat" description="WD" evidence="5">
    <location>
        <begin position="1041"/>
        <end position="1072"/>
    </location>
</feature>
<dbReference type="InterPro" id="IPR008271">
    <property type="entry name" value="Ser/Thr_kinase_AS"/>
</dbReference>